<sequence>MSDPASHALFEAAREAMTKAHAPYSKFPVGVAIRADDGKVYLGANIENLSFPQGWCAEPTAIGAMIMGGSKKISELAVIAEKLPLCTPCGGCRQKISEFASADTRIYLCDEAGVQKTVTMAELLPFAFETDVIG</sequence>
<evidence type="ECO:0000256" key="12">
    <source>
        <dbReference type="RuleBase" id="RU364006"/>
    </source>
</evidence>
<comment type="similarity">
    <text evidence="3 12">Belongs to the cytidine and deoxycytidylate deaminase family.</text>
</comment>
<keyword evidence="7 12" id="KW-0378">Hydrolase</keyword>
<keyword evidence="15" id="KW-1185">Reference proteome</keyword>
<name>A0ABT0IW21_9HYPH</name>
<keyword evidence="8 12" id="KW-0862">Zinc</keyword>
<accession>A0ABT0IW21</accession>
<dbReference type="InterPro" id="IPR050202">
    <property type="entry name" value="Cyt/Deoxycyt_deaminase"/>
</dbReference>
<dbReference type="RefSeq" id="WP_118851314.1">
    <property type="nucleotide sequence ID" value="NZ_JALPRY010000023.1"/>
</dbReference>
<comment type="caution">
    <text evidence="14">The sequence shown here is derived from an EMBL/GenBank/DDBJ whole genome shotgun (WGS) entry which is preliminary data.</text>
</comment>
<evidence type="ECO:0000256" key="11">
    <source>
        <dbReference type="ARBA" id="ARBA00049558"/>
    </source>
</evidence>
<evidence type="ECO:0000256" key="7">
    <source>
        <dbReference type="ARBA" id="ARBA00022801"/>
    </source>
</evidence>
<dbReference type="NCBIfam" id="NF004064">
    <property type="entry name" value="PRK05578.1"/>
    <property type="match status" value="1"/>
</dbReference>
<dbReference type="PANTHER" id="PTHR11644">
    <property type="entry name" value="CYTIDINE DEAMINASE"/>
    <property type="match status" value="1"/>
</dbReference>
<comment type="cofactor">
    <cofactor evidence="1 12">
        <name>Zn(2+)</name>
        <dbReference type="ChEBI" id="CHEBI:29105"/>
    </cofactor>
</comment>
<dbReference type="SUPFAM" id="SSF53927">
    <property type="entry name" value="Cytidine deaminase-like"/>
    <property type="match status" value="1"/>
</dbReference>
<dbReference type="Gene3D" id="3.40.140.10">
    <property type="entry name" value="Cytidine Deaminase, domain 2"/>
    <property type="match status" value="1"/>
</dbReference>
<dbReference type="InterPro" id="IPR002125">
    <property type="entry name" value="CMP_dCMP_dom"/>
</dbReference>
<dbReference type="PROSITE" id="PS51747">
    <property type="entry name" value="CYT_DCMP_DEAMINASES_2"/>
    <property type="match status" value="1"/>
</dbReference>
<dbReference type="EC" id="3.5.4.5" evidence="4 12"/>
<dbReference type="PROSITE" id="PS00903">
    <property type="entry name" value="CYT_DCMP_DEAMINASES_1"/>
    <property type="match status" value="1"/>
</dbReference>
<evidence type="ECO:0000256" key="9">
    <source>
        <dbReference type="ARBA" id="ARBA00032005"/>
    </source>
</evidence>
<proteinExistence type="inferred from homology"/>
<dbReference type="EMBL" id="JALPRY010000023">
    <property type="protein sequence ID" value="MCK8782083.1"/>
    <property type="molecule type" value="Genomic_DNA"/>
</dbReference>
<evidence type="ECO:0000313" key="15">
    <source>
        <dbReference type="Proteomes" id="UP001202827"/>
    </source>
</evidence>
<dbReference type="InterPro" id="IPR016192">
    <property type="entry name" value="APOBEC/CMP_deaminase_Zn-bd"/>
</dbReference>
<dbReference type="InterPro" id="IPR016193">
    <property type="entry name" value="Cytidine_deaminase-like"/>
</dbReference>
<feature type="domain" description="CMP/dCMP-type deaminase" evidence="13">
    <location>
        <begin position="4"/>
        <end position="131"/>
    </location>
</feature>
<evidence type="ECO:0000256" key="4">
    <source>
        <dbReference type="ARBA" id="ARBA00012783"/>
    </source>
</evidence>
<evidence type="ECO:0000256" key="8">
    <source>
        <dbReference type="ARBA" id="ARBA00022833"/>
    </source>
</evidence>
<comment type="catalytic activity">
    <reaction evidence="11 12">
        <text>cytidine + H2O + H(+) = uridine + NH4(+)</text>
        <dbReference type="Rhea" id="RHEA:16069"/>
        <dbReference type="ChEBI" id="CHEBI:15377"/>
        <dbReference type="ChEBI" id="CHEBI:15378"/>
        <dbReference type="ChEBI" id="CHEBI:16704"/>
        <dbReference type="ChEBI" id="CHEBI:17562"/>
        <dbReference type="ChEBI" id="CHEBI:28938"/>
        <dbReference type="EC" id="3.5.4.5"/>
    </reaction>
</comment>
<evidence type="ECO:0000256" key="1">
    <source>
        <dbReference type="ARBA" id="ARBA00001947"/>
    </source>
</evidence>
<comment type="function">
    <text evidence="2 12">This enzyme scavenges exogenous and endogenous cytidine and 2'-deoxycytidine for UMP synthesis.</text>
</comment>
<keyword evidence="6 12" id="KW-0479">Metal-binding</keyword>
<dbReference type="GO" id="GO:0004126">
    <property type="term" value="F:cytidine deaminase activity"/>
    <property type="evidence" value="ECO:0007669"/>
    <property type="project" value="UniProtKB-EC"/>
</dbReference>
<evidence type="ECO:0000259" key="13">
    <source>
        <dbReference type="PROSITE" id="PS51747"/>
    </source>
</evidence>
<evidence type="ECO:0000256" key="6">
    <source>
        <dbReference type="ARBA" id="ARBA00022723"/>
    </source>
</evidence>
<protein>
    <recommendedName>
        <fullName evidence="5 12">Cytidine deaminase</fullName>
        <ecNumber evidence="4 12">3.5.4.5</ecNumber>
    </recommendedName>
    <alternativeName>
        <fullName evidence="9 12">Cytidine aminohydrolase</fullName>
    </alternativeName>
</protein>
<evidence type="ECO:0000313" key="14">
    <source>
        <dbReference type="EMBL" id="MCK8782083.1"/>
    </source>
</evidence>
<gene>
    <name evidence="14" type="ORF">M0654_19055</name>
</gene>
<evidence type="ECO:0000256" key="5">
    <source>
        <dbReference type="ARBA" id="ARBA00018266"/>
    </source>
</evidence>
<dbReference type="CDD" id="cd01283">
    <property type="entry name" value="cytidine_deaminase"/>
    <property type="match status" value="1"/>
</dbReference>
<organism evidence="14 15">
    <name type="scientific">Neorhizobium turbinariae</name>
    <dbReference type="NCBI Taxonomy" id="2937795"/>
    <lineage>
        <taxon>Bacteria</taxon>
        <taxon>Pseudomonadati</taxon>
        <taxon>Pseudomonadota</taxon>
        <taxon>Alphaproteobacteria</taxon>
        <taxon>Hyphomicrobiales</taxon>
        <taxon>Rhizobiaceae</taxon>
        <taxon>Rhizobium/Agrobacterium group</taxon>
        <taxon>Neorhizobium</taxon>
    </lineage>
</organism>
<comment type="catalytic activity">
    <reaction evidence="10 12">
        <text>2'-deoxycytidine + H2O + H(+) = 2'-deoxyuridine + NH4(+)</text>
        <dbReference type="Rhea" id="RHEA:13433"/>
        <dbReference type="ChEBI" id="CHEBI:15377"/>
        <dbReference type="ChEBI" id="CHEBI:15378"/>
        <dbReference type="ChEBI" id="CHEBI:15698"/>
        <dbReference type="ChEBI" id="CHEBI:16450"/>
        <dbReference type="ChEBI" id="CHEBI:28938"/>
        <dbReference type="EC" id="3.5.4.5"/>
    </reaction>
</comment>
<evidence type="ECO:0000256" key="2">
    <source>
        <dbReference type="ARBA" id="ARBA00003949"/>
    </source>
</evidence>
<dbReference type="Proteomes" id="UP001202827">
    <property type="component" value="Unassembled WGS sequence"/>
</dbReference>
<dbReference type="NCBIfam" id="TIGR01354">
    <property type="entry name" value="cyt_deam_tetra"/>
    <property type="match status" value="1"/>
</dbReference>
<evidence type="ECO:0000256" key="10">
    <source>
        <dbReference type="ARBA" id="ARBA00049252"/>
    </source>
</evidence>
<dbReference type="Pfam" id="PF00383">
    <property type="entry name" value="dCMP_cyt_deam_1"/>
    <property type="match status" value="1"/>
</dbReference>
<dbReference type="PANTHER" id="PTHR11644:SF2">
    <property type="entry name" value="CYTIDINE DEAMINASE"/>
    <property type="match status" value="1"/>
</dbReference>
<reference evidence="14 15" key="1">
    <citation type="submission" date="2022-04" db="EMBL/GenBank/DDBJ databases">
        <title>Rhizobium coralii sp. nov., isolated from coral Turbinaria peltata.</title>
        <authorList>
            <person name="Sun H."/>
        </authorList>
    </citation>
    <scope>NUCLEOTIDE SEQUENCE [LARGE SCALE GENOMIC DNA]</scope>
    <source>
        <strain evidence="14 15">NTR19</strain>
    </source>
</reference>
<evidence type="ECO:0000256" key="3">
    <source>
        <dbReference type="ARBA" id="ARBA00006576"/>
    </source>
</evidence>
<dbReference type="InterPro" id="IPR006262">
    <property type="entry name" value="Cyt_deam_tetra"/>
</dbReference>